<dbReference type="InterPro" id="IPR001666">
    <property type="entry name" value="PI_transfer"/>
</dbReference>
<dbReference type="PANTHER" id="PTHR10658:SF11">
    <property type="entry name" value="VIBRATOR, ISOFORM B"/>
    <property type="match status" value="1"/>
</dbReference>
<proteinExistence type="predicted"/>
<dbReference type="GO" id="GO:0008525">
    <property type="term" value="F:phosphatidylcholine transporter activity"/>
    <property type="evidence" value="ECO:0007669"/>
    <property type="project" value="TreeGrafter"/>
</dbReference>
<dbReference type="GO" id="GO:0031210">
    <property type="term" value="F:phosphatidylcholine binding"/>
    <property type="evidence" value="ECO:0007669"/>
    <property type="project" value="TreeGrafter"/>
</dbReference>
<sequence>MVVIKEYRIPLPMSVSEYQVGQLFGVAEVSKNETGGGEGVEVLRNEPFKGEPLFDGRFSEGQYTHKIYHLASRVPGYIRAIAPKGSLEVHEEAWNAYPYCRTILTNPTYMKDNFYVKIETFHLPDRGESANAHLLNQEMLSAVKSYPSTSPLIPSSPSTTRSPRIPKSSLPPRPAVAPWTLRTGRRPLLSPS</sequence>
<feature type="region of interest" description="Disordered" evidence="1">
    <location>
        <begin position="146"/>
        <end position="192"/>
    </location>
</feature>
<dbReference type="GO" id="GO:0008526">
    <property type="term" value="F:phosphatidylinositol transfer activity"/>
    <property type="evidence" value="ECO:0007669"/>
    <property type="project" value="TreeGrafter"/>
</dbReference>
<dbReference type="SUPFAM" id="SSF55961">
    <property type="entry name" value="Bet v1-like"/>
    <property type="match status" value="1"/>
</dbReference>
<dbReference type="InterPro" id="IPR023393">
    <property type="entry name" value="START-like_dom_sf"/>
</dbReference>
<reference evidence="4" key="1">
    <citation type="submission" date="2021-01" db="EMBL/GenBank/DDBJ databases">
        <title>Caligus Genome Assembly.</title>
        <authorList>
            <person name="Gallardo-Escarate C."/>
        </authorList>
    </citation>
    <scope>NUCLEOTIDE SEQUENCE [LARGE SCALE GENOMIC DNA]</scope>
</reference>
<dbReference type="Gene3D" id="3.30.530.20">
    <property type="match status" value="1"/>
</dbReference>
<evidence type="ECO:0000313" key="3">
    <source>
        <dbReference type="EMBL" id="QQP31700.1"/>
    </source>
</evidence>
<evidence type="ECO:0000259" key="2">
    <source>
        <dbReference type="Pfam" id="PF02121"/>
    </source>
</evidence>
<feature type="domain" description="Phosphatidylinositol transfer protein N-terminal" evidence="2">
    <location>
        <begin position="3"/>
        <end position="142"/>
    </location>
</feature>
<evidence type="ECO:0000256" key="1">
    <source>
        <dbReference type="SAM" id="MobiDB-lite"/>
    </source>
</evidence>
<dbReference type="EMBL" id="CP045910">
    <property type="protein sequence ID" value="QQP31700.1"/>
    <property type="molecule type" value="Genomic_DNA"/>
</dbReference>
<organism evidence="3 4">
    <name type="scientific">Caligus rogercresseyi</name>
    <name type="common">Sea louse</name>
    <dbReference type="NCBI Taxonomy" id="217165"/>
    <lineage>
        <taxon>Eukaryota</taxon>
        <taxon>Metazoa</taxon>
        <taxon>Ecdysozoa</taxon>
        <taxon>Arthropoda</taxon>
        <taxon>Crustacea</taxon>
        <taxon>Multicrustacea</taxon>
        <taxon>Hexanauplia</taxon>
        <taxon>Copepoda</taxon>
        <taxon>Siphonostomatoida</taxon>
        <taxon>Caligidae</taxon>
        <taxon>Caligus</taxon>
    </lineage>
</organism>
<dbReference type="AlphaFoldDB" id="A0A7T8GLF9"/>
<protein>
    <submittedName>
        <fullName evidence="3">Phosphatidylinositol transfer protein beta isoform</fullName>
    </submittedName>
</protein>
<keyword evidence="4" id="KW-1185">Reference proteome</keyword>
<feature type="compositionally biased region" description="Low complexity" evidence="1">
    <location>
        <begin position="146"/>
        <end position="168"/>
    </location>
</feature>
<evidence type="ECO:0000313" key="4">
    <source>
        <dbReference type="Proteomes" id="UP000595437"/>
    </source>
</evidence>
<dbReference type="GO" id="GO:0035091">
    <property type="term" value="F:phosphatidylinositol binding"/>
    <property type="evidence" value="ECO:0007669"/>
    <property type="project" value="TreeGrafter"/>
</dbReference>
<dbReference type="InterPro" id="IPR055261">
    <property type="entry name" value="PI_transfer_N"/>
</dbReference>
<dbReference type="GO" id="GO:0005737">
    <property type="term" value="C:cytoplasm"/>
    <property type="evidence" value="ECO:0007669"/>
    <property type="project" value="TreeGrafter"/>
</dbReference>
<dbReference type="Pfam" id="PF02121">
    <property type="entry name" value="IP_trans"/>
    <property type="match status" value="1"/>
</dbReference>
<dbReference type="PRINTS" id="PR00391">
    <property type="entry name" value="PITRANSFER"/>
</dbReference>
<gene>
    <name evidence="3" type="ORF">FKW44_025384</name>
</gene>
<name>A0A7T8GLF9_CALRO</name>
<dbReference type="OrthoDB" id="18453at2759"/>
<accession>A0A7T8GLF9</accession>
<dbReference type="PANTHER" id="PTHR10658">
    <property type="entry name" value="PHOSPHATIDYLINOSITOL TRANSFER PROTEIN"/>
    <property type="match status" value="1"/>
</dbReference>
<dbReference type="Proteomes" id="UP000595437">
    <property type="component" value="Chromosome 21"/>
</dbReference>